<feature type="domain" description="Lipoyl-binding" evidence="13">
    <location>
        <begin position="2"/>
        <end position="77"/>
    </location>
</feature>
<dbReference type="PROSITE" id="PS51826">
    <property type="entry name" value="PSBD"/>
    <property type="match status" value="1"/>
</dbReference>
<dbReference type="Pfam" id="PF02817">
    <property type="entry name" value="E3_binding"/>
    <property type="match status" value="1"/>
</dbReference>
<dbReference type="InterPro" id="IPR003016">
    <property type="entry name" value="2-oxoA_DH_lipoyl-BS"/>
</dbReference>
<evidence type="ECO:0000313" key="15">
    <source>
        <dbReference type="EMBL" id="MEE8658152.1"/>
    </source>
</evidence>
<dbReference type="NCBIfam" id="NF004309">
    <property type="entry name" value="PRK05704.1"/>
    <property type="match status" value="1"/>
</dbReference>
<dbReference type="SUPFAM" id="SSF47005">
    <property type="entry name" value="Peripheral subunit-binding domain of 2-oxo acid dehydrogenase complex"/>
    <property type="match status" value="1"/>
</dbReference>
<evidence type="ECO:0000256" key="3">
    <source>
        <dbReference type="ARBA" id="ARBA00007317"/>
    </source>
</evidence>
<dbReference type="RefSeq" id="WP_394819123.1">
    <property type="nucleotide sequence ID" value="NZ_JAWJZY010000002.1"/>
</dbReference>
<comment type="catalytic activity">
    <reaction evidence="10 11">
        <text>N(6)-[(R)-dihydrolipoyl]-L-lysyl-[protein] + succinyl-CoA = N(6)-[(R)-S(8)-succinyldihydrolipoyl]-L-lysyl-[protein] + CoA</text>
        <dbReference type="Rhea" id="RHEA:15213"/>
        <dbReference type="Rhea" id="RHEA-COMP:10475"/>
        <dbReference type="Rhea" id="RHEA-COMP:20092"/>
        <dbReference type="ChEBI" id="CHEBI:57287"/>
        <dbReference type="ChEBI" id="CHEBI:57292"/>
        <dbReference type="ChEBI" id="CHEBI:83100"/>
        <dbReference type="ChEBI" id="CHEBI:83120"/>
        <dbReference type="EC" id="2.3.1.61"/>
    </reaction>
</comment>
<dbReference type="InterPro" id="IPR004167">
    <property type="entry name" value="PSBD"/>
</dbReference>
<evidence type="ECO:0000259" key="13">
    <source>
        <dbReference type="PROSITE" id="PS50968"/>
    </source>
</evidence>
<proteinExistence type="inferred from homology"/>
<feature type="compositionally biased region" description="Polar residues" evidence="12">
    <location>
        <begin position="85"/>
        <end position="96"/>
    </location>
</feature>
<dbReference type="InterPro" id="IPR050537">
    <property type="entry name" value="2-oxoacid_dehydrogenase"/>
</dbReference>
<evidence type="ECO:0000259" key="14">
    <source>
        <dbReference type="PROSITE" id="PS51826"/>
    </source>
</evidence>
<evidence type="ECO:0000256" key="6">
    <source>
        <dbReference type="ARBA" id="ARBA00022532"/>
    </source>
</evidence>
<evidence type="ECO:0000313" key="16">
    <source>
        <dbReference type="Proteomes" id="UP001312908"/>
    </source>
</evidence>
<dbReference type="PANTHER" id="PTHR43416">
    <property type="entry name" value="DIHYDROLIPOYLLYSINE-RESIDUE SUCCINYLTRANSFERASE COMPONENT OF 2-OXOGLUTARATE DEHYDROGENASE COMPLEX, MITOCHONDRIAL-RELATED"/>
    <property type="match status" value="1"/>
</dbReference>
<keyword evidence="16" id="KW-1185">Reference proteome</keyword>
<comment type="cofactor">
    <cofactor evidence="11">
        <name>(R)-lipoate</name>
        <dbReference type="ChEBI" id="CHEBI:83088"/>
    </cofactor>
    <text evidence="11">Binds 1 lipoyl cofactor covalently.</text>
</comment>
<dbReference type="CDD" id="cd06849">
    <property type="entry name" value="lipoyl_domain"/>
    <property type="match status" value="1"/>
</dbReference>
<keyword evidence="6 11" id="KW-0816">Tricarboxylic acid cycle</keyword>
<evidence type="ECO:0000256" key="7">
    <source>
        <dbReference type="ARBA" id="ARBA00022679"/>
    </source>
</evidence>
<feature type="region of interest" description="Disordered" evidence="12">
    <location>
        <begin position="78"/>
        <end position="121"/>
    </location>
</feature>
<accession>A0ABU7U2Q2</accession>
<dbReference type="SUPFAM" id="SSF51230">
    <property type="entry name" value="Single hybrid motif"/>
    <property type="match status" value="1"/>
</dbReference>
<feature type="region of interest" description="Disordered" evidence="12">
    <location>
        <begin position="161"/>
        <end position="206"/>
    </location>
</feature>
<dbReference type="Pfam" id="PF00364">
    <property type="entry name" value="Biotin_lipoyl"/>
    <property type="match status" value="1"/>
</dbReference>
<dbReference type="InterPro" id="IPR023213">
    <property type="entry name" value="CAT-like_dom_sf"/>
</dbReference>
<keyword evidence="7 11" id="KW-0808">Transferase</keyword>
<dbReference type="InterPro" id="IPR011053">
    <property type="entry name" value="Single_hybrid_motif"/>
</dbReference>
<evidence type="ECO:0000256" key="10">
    <source>
        <dbReference type="ARBA" id="ARBA00052761"/>
    </source>
</evidence>
<dbReference type="NCBIfam" id="TIGR01347">
    <property type="entry name" value="sucB"/>
    <property type="match status" value="1"/>
</dbReference>
<evidence type="ECO:0000256" key="4">
    <source>
        <dbReference type="ARBA" id="ARBA00012945"/>
    </source>
</evidence>
<evidence type="ECO:0000256" key="2">
    <source>
        <dbReference type="ARBA" id="ARBA00005145"/>
    </source>
</evidence>
<evidence type="ECO:0000256" key="11">
    <source>
        <dbReference type="RuleBase" id="RU361138"/>
    </source>
</evidence>
<dbReference type="EC" id="2.3.1.61" evidence="4 11"/>
<dbReference type="PROSITE" id="PS00189">
    <property type="entry name" value="LIPOYL"/>
    <property type="match status" value="1"/>
</dbReference>
<comment type="pathway">
    <text evidence="2 11">Amino-acid degradation; L-lysine degradation via saccharopine pathway; glutaryl-CoA from L-lysine: step 6/6.</text>
</comment>
<evidence type="ECO:0000256" key="9">
    <source>
        <dbReference type="ARBA" id="ARBA00023315"/>
    </source>
</evidence>
<gene>
    <name evidence="15" type="ORF">DOFOFD_03915</name>
</gene>
<dbReference type="Proteomes" id="UP001312908">
    <property type="component" value="Unassembled WGS sequence"/>
</dbReference>
<evidence type="ECO:0000256" key="8">
    <source>
        <dbReference type="ARBA" id="ARBA00022823"/>
    </source>
</evidence>
<dbReference type="InterPro" id="IPR000089">
    <property type="entry name" value="Biotin_lipoyl"/>
</dbReference>
<dbReference type="PROSITE" id="PS50968">
    <property type="entry name" value="BIOTINYL_LIPOYL"/>
    <property type="match status" value="1"/>
</dbReference>
<dbReference type="InterPro" id="IPR001078">
    <property type="entry name" value="2-oxoacid_DH_actylTfrase"/>
</dbReference>
<reference evidence="15 16" key="1">
    <citation type="submission" date="2023-10" db="EMBL/GenBank/DDBJ databases">
        <title>Sorlinia euscelidii gen. nov., sp. nov., an acetic acid bacteria isolated from the gut of Euscelidius variegatus emitter.</title>
        <authorList>
            <person name="Michoud G."/>
            <person name="Marasco R."/>
            <person name="Seferji K."/>
            <person name="Gonella E."/>
            <person name="Garuglieri E."/>
            <person name="Alma A."/>
            <person name="Mapelli F."/>
            <person name="Borin S."/>
            <person name="Daffonchio D."/>
            <person name="Crotti E."/>
        </authorList>
    </citation>
    <scope>NUCLEOTIDE SEQUENCE [LARGE SCALE GENOMIC DNA]</scope>
    <source>
        <strain evidence="15 16">EV16P</strain>
    </source>
</reference>
<sequence>MTVEIRVPVLGESVVSATVTRWLKQPGDTVMRDEPIAELETDKISIDVPAPCGGILKTVSVAAGVDVQVGAVLGHMEGQDGLSLSPRSQQAQNSTEKGSKAQFAPEAQPDSSTDAEISQKGKAPLPAAEKMMKAHGVAPALLEAGSGKDGRVTKADVISHLDKKPGQMPPAAPQALSPPRADTASRPVDTEVPPARQSMAGREERVPMSRLRQTIARRLKDAQNTAAILTTFNEIDMSVARGLRDTYRGAFEKTHSIRLGYMSFFARAVIKALEAFPVLNAEIDGDQIVYRHDVNLGIAVGSERGLVVPVIRRANELSFAELEQKIKVYGQSARDGNLKLHELEAGTFTITNGGVFGSLLSTPILNTPQSGILGMHVIQDRPVAVDGQVVIRPMMNVALSYDHRIVDGRDAVSFLVRVKELVEDPHRLLLDI</sequence>
<dbReference type="Gene3D" id="3.30.559.10">
    <property type="entry name" value="Chloramphenicol acetyltransferase-like domain"/>
    <property type="match status" value="1"/>
</dbReference>
<feature type="domain" description="Peripheral subunit-binding (PSBD)" evidence="14">
    <location>
        <begin position="123"/>
        <end position="161"/>
    </location>
</feature>
<keyword evidence="9 11" id="KW-0012">Acyltransferase</keyword>
<organism evidence="15 16">
    <name type="scientific">Sorlinia euscelidii</name>
    <dbReference type="NCBI Taxonomy" id="3081148"/>
    <lineage>
        <taxon>Bacteria</taxon>
        <taxon>Pseudomonadati</taxon>
        <taxon>Pseudomonadota</taxon>
        <taxon>Alphaproteobacteria</taxon>
        <taxon>Acetobacterales</taxon>
        <taxon>Acetobacteraceae</taxon>
        <taxon>Sorlinia</taxon>
    </lineage>
</organism>
<dbReference type="SUPFAM" id="SSF52777">
    <property type="entry name" value="CoA-dependent acyltransferases"/>
    <property type="match status" value="1"/>
</dbReference>
<evidence type="ECO:0000256" key="1">
    <source>
        <dbReference type="ARBA" id="ARBA00004052"/>
    </source>
</evidence>
<dbReference type="Pfam" id="PF00198">
    <property type="entry name" value="2-oxoacid_dh"/>
    <property type="match status" value="1"/>
</dbReference>
<evidence type="ECO:0000256" key="12">
    <source>
        <dbReference type="SAM" id="MobiDB-lite"/>
    </source>
</evidence>
<comment type="caution">
    <text evidence="15">The sequence shown here is derived from an EMBL/GenBank/DDBJ whole genome shotgun (WGS) entry which is preliminary data.</text>
</comment>
<dbReference type="EMBL" id="JAWJZY010000002">
    <property type="protein sequence ID" value="MEE8658152.1"/>
    <property type="molecule type" value="Genomic_DNA"/>
</dbReference>
<dbReference type="Gene3D" id="4.10.320.10">
    <property type="entry name" value="E3-binding domain"/>
    <property type="match status" value="1"/>
</dbReference>
<dbReference type="Gene3D" id="2.40.50.100">
    <property type="match status" value="1"/>
</dbReference>
<comment type="function">
    <text evidence="1 11">E2 component of the 2-oxoglutarate dehydrogenase (OGDH) complex which catalyzes the second step in the conversion of 2-oxoglutarate to succinyl-CoA and CO(2).</text>
</comment>
<dbReference type="InterPro" id="IPR006255">
    <property type="entry name" value="SucB"/>
</dbReference>
<name>A0ABU7U2Q2_9PROT</name>
<protein>
    <recommendedName>
        <fullName evidence="5 11">Dihydrolipoyllysine-residue succinyltransferase component of 2-oxoglutarate dehydrogenase complex</fullName>
        <ecNumber evidence="4 11">2.3.1.61</ecNumber>
    </recommendedName>
    <alternativeName>
        <fullName evidence="11">2-oxoglutarate dehydrogenase complex component E2</fullName>
    </alternativeName>
</protein>
<evidence type="ECO:0000256" key="5">
    <source>
        <dbReference type="ARBA" id="ARBA00019511"/>
    </source>
</evidence>
<comment type="similarity">
    <text evidence="3 11">Belongs to the 2-oxoacid dehydrogenase family.</text>
</comment>
<keyword evidence="8 11" id="KW-0450">Lipoyl</keyword>
<dbReference type="PANTHER" id="PTHR43416:SF5">
    <property type="entry name" value="DIHYDROLIPOYLLYSINE-RESIDUE SUCCINYLTRANSFERASE COMPONENT OF 2-OXOGLUTARATE DEHYDROGENASE COMPLEX, MITOCHONDRIAL"/>
    <property type="match status" value="1"/>
</dbReference>
<dbReference type="InterPro" id="IPR036625">
    <property type="entry name" value="E3-bd_dom_sf"/>
</dbReference>